<dbReference type="SMART" id="SM00954">
    <property type="entry name" value="RelA_SpoT"/>
    <property type="match status" value="1"/>
</dbReference>
<dbReference type="SUPFAM" id="SSF81301">
    <property type="entry name" value="Nucleotidyltransferase"/>
    <property type="match status" value="1"/>
</dbReference>
<dbReference type="InterPro" id="IPR007685">
    <property type="entry name" value="RelA_SpoT"/>
</dbReference>
<dbReference type="RefSeq" id="WP_284641491.1">
    <property type="nucleotide sequence ID" value="NZ_JASNVU010000001.1"/>
</dbReference>
<dbReference type="Pfam" id="PF04607">
    <property type="entry name" value="RelA_SpoT"/>
    <property type="match status" value="1"/>
</dbReference>
<organism evidence="2 3">
    <name type="scientific">Corynebacterium accolens</name>
    <dbReference type="NCBI Taxonomy" id="38284"/>
    <lineage>
        <taxon>Bacteria</taxon>
        <taxon>Bacillati</taxon>
        <taxon>Actinomycetota</taxon>
        <taxon>Actinomycetes</taxon>
        <taxon>Mycobacteriales</taxon>
        <taxon>Corynebacteriaceae</taxon>
        <taxon>Corynebacterium</taxon>
    </lineage>
</organism>
<dbReference type="Gene3D" id="3.30.460.10">
    <property type="entry name" value="Beta Polymerase, domain 2"/>
    <property type="match status" value="1"/>
</dbReference>
<sequence>MDFIKTKPDRDSFTWNQVHKVGSNLRKGTPYDEEILLRFLEHQAVLCDALMEIATNTVRCLIYPLNEQEGSIRPDSGDYVFAARVKTFGTLIEKLRRMPTYPLKNIWDVSGLRFDCDLTLSEQTKIAELFKEDFLNAGATKVEISDMRENAHSGYRAIHLHLVTPAGRAEFQIRTAMQAQWANLYEVAADIYGRDIRYLEFGAKPNPAARTEMELLHEASDTVHQAERVADSVFIPFSSTRRVGPLHSEIRQLRSRAFGILEDRLSELVKVRSDIAQKGK</sequence>
<evidence type="ECO:0000259" key="1">
    <source>
        <dbReference type="SMART" id="SM00954"/>
    </source>
</evidence>
<dbReference type="InterPro" id="IPR043519">
    <property type="entry name" value="NT_sf"/>
</dbReference>
<comment type="caution">
    <text evidence="2">The sequence shown here is derived from an EMBL/GenBank/DDBJ whole genome shotgun (WGS) entry which is preliminary data.</text>
</comment>
<proteinExistence type="predicted"/>
<dbReference type="GO" id="GO:0015969">
    <property type="term" value="P:guanosine tetraphosphate metabolic process"/>
    <property type="evidence" value="ECO:0007669"/>
    <property type="project" value="InterPro"/>
</dbReference>
<gene>
    <name evidence="2" type="ORF">QPX58_01030</name>
</gene>
<protein>
    <recommendedName>
        <fullName evidence="1">RelA/SpoT domain-containing protein</fullName>
    </recommendedName>
</protein>
<feature type="domain" description="RelA/SpoT" evidence="1">
    <location>
        <begin position="83"/>
        <end position="196"/>
    </location>
</feature>
<reference evidence="2" key="1">
    <citation type="submission" date="2023-05" db="EMBL/GenBank/DDBJ databases">
        <title>Metabolic capabilities are highly conserved among human nasal-associated Corynebacterium species in pangenomic analyses.</title>
        <authorList>
            <person name="Tran T.H."/>
            <person name="Roberts A.Q."/>
            <person name="Escapa I.F."/>
            <person name="Gao W."/>
            <person name="Conlan S."/>
            <person name="Kong H."/>
            <person name="Segre J.A."/>
            <person name="Kelly M.S."/>
            <person name="Lemon K.P."/>
        </authorList>
    </citation>
    <scope>NUCLEOTIDE SEQUENCE</scope>
    <source>
        <strain evidence="2">KPL2618</strain>
    </source>
</reference>
<accession>A0AAP4BXS0</accession>
<dbReference type="EMBL" id="JASNVU010000001">
    <property type="protein sequence ID" value="MDK4334007.1"/>
    <property type="molecule type" value="Genomic_DNA"/>
</dbReference>
<evidence type="ECO:0000313" key="3">
    <source>
        <dbReference type="Proteomes" id="UP001230317"/>
    </source>
</evidence>
<evidence type="ECO:0000313" key="2">
    <source>
        <dbReference type="EMBL" id="MDK4334007.1"/>
    </source>
</evidence>
<dbReference type="AlphaFoldDB" id="A0AAP4BXS0"/>
<name>A0AAP4BXS0_9CORY</name>
<dbReference type="Proteomes" id="UP001230317">
    <property type="component" value="Unassembled WGS sequence"/>
</dbReference>